<feature type="region of interest" description="Disordered" evidence="1">
    <location>
        <begin position="77"/>
        <end position="140"/>
    </location>
</feature>
<evidence type="ECO:0000313" key="3">
    <source>
        <dbReference type="RefSeq" id="XP_039238946.1"/>
    </source>
</evidence>
<gene>
    <name evidence="3" type="primary">LOC120323587</name>
</gene>
<evidence type="ECO:0000256" key="1">
    <source>
        <dbReference type="SAM" id="MobiDB-lite"/>
    </source>
</evidence>
<reference evidence="3" key="1">
    <citation type="submission" date="2025-08" db="UniProtKB">
        <authorList>
            <consortium name="RefSeq"/>
        </authorList>
    </citation>
    <scope>IDENTIFICATION</scope>
    <source>
        <tissue evidence="3">Muscle</tissue>
    </source>
</reference>
<dbReference type="InParanoid" id="A0A7R5KB57"/>
<organism evidence="2 3">
    <name type="scientific">Pipra filicauda</name>
    <name type="common">Wire-tailed manakin</name>
    <dbReference type="NCBI Taxonomy" id="649802"/>
    <lineage>
        <taxon>Eukaryota</taxon>
        <taxon>Metazoa</taxon>
        <taxon>Chordata</taxon>
        <taxon>Craniata</taxon>
        <taxon>Vertebrata</taxon>
        <taxon>Euteleostomi</taxon>
        <taxon>Archelosauria</taxon>
        <taxon>Archosauria</taxon>
        <taxon>Dinosauria</taxon>
        <taxon>Saurischia</taxon>
        <taxon>Theropoda</taxon>
        <taxon>Coelurosauria</taxon>
        <taxon>Aves</taxon>
        <taxon>Neognathae</taxon>
        <taxon>Neoaves</taxon>
        <taxon>Telluraves</taxon>
        <taxon>Australaves</taxon>
        <taxon>Passeriformes</taxon>
        <taxon>Pipridae</taxon>
        <taxon>Pipra</taxon>
    </lineage>
</organism>
<dbReference type="Proteomes" id="UP000504627">
    <property type="component" value="Unplaced"/>
</dbReference>
<keyword evidence="2" id="KW-1185">Reference proteome</keyword>
<name>A0A7R5KB57_9PASS</name>
<dbReference type="RefSeq" id="XP_039238946.1">
    <property type="nucleotide sequence ID" value="XM_039383012.1"/>
</dbReference>
<protein>
    <submittedName>
        <fullName evidence="3">Formin-like protein 5</fullName>
    </submittedName>
</protein>
<accession>A0A7R5KB57</accession>
<proteinExistence type="predicted"/>
<dbReference type="AlphaFoldDB" id="A0A7R5KB57"/>
<dbReference type="GeneID" id="120323587"/>
<sequence>MTWKCCSGRYFTQNMLVAVVFYFNMCTGTAGARSAGHGTNVRKMLQEAKLSILGPVAVPEGNSGPGMTRRTALEDTFWPFGRRPTSELGQQPPGGTEPSAHGPEPPRTQRVDVSLSLIHQGGGGNSPEPSPPPAPKAGALPALHSSISAQGPSAGVRVDLTVPGVGAVGDPGGSPSPLGTLGPPRCPHDPRTDCSRAPTSRTPLDWLGSTAAGEGFYMFVTSDQLFLFSYLVV</sequence>
<evidence type="ECO:0000313" key="2">
    <source>
        <dbReference type="Proteomes" id="UP000504627"/>
    </source>
</evidence>